<protein>
    <submittedName>
        <fullName evidence="4">Flavin reductase</fullName>
    </submittedName>
</protein>
<evidence type="ECO:0000259" key="3">
    <source>
        <dbReference type="SMART" id="SM00903"/>
    </source>
</evidence>
<dbReference type="Pfam" id="PF01613">
    <property type="entry name" value="Flavin_Reduct"/>
    <property type="match status" value="1"/>
</dbReference>
<evidence type="ECO:0000256" key="2">
    <source>
        <dbReference type="ARBA" id="ARBA00023002"/>
    </source>
</evidence>
<dbReference type="PANTHER" id="PTHR30466:SF11">
    <property type="entry name" value="FLAVIN-DEPENDENT MONOOXYGENASE, REDUCTASE SUBUNIT HSAB"/>
    <property type="match status" value="1"/>
</dbReference>
<feature type="domain" description="Flavin reductase like" evidence="3">
    <location>
        <begin position="17"/>
        <end position="163"/>
    </location>
</feature>
<dbReference type="Proteomes" id="UP001500791">
    <property type="component" value="Unassembled WGS sequence"/>
</dbReference>
<comment type="similarity">
    <text evidence="1">Belongs to the non-flavoprotein flavin reductase family.</text>
</comment>
<proteinExistence type="inferred from homology"/>
<dbReference type="InterPro" id="IPR050268">
    <property type="entry name" value="NADH-dep_flavin_reductase"/>
</dbReference>
<reference evidence="4 5" key="1">
    <citation type="journal article" date="2019" name="Int. J. Syst. Evol. Microbiol.">
        <title>The Global Catalogue of Microorganisms (GCM) 10K type strain sequencing project: providing services to taxonomists for standard genome sequencing and annotation.</title>
        <authorList>
            <consortium name="The Broad Institute Genomics Platform"/>
            <consortium name="The Broad Institute Genome Sequencing Center for Infectious Disease"/>
            <person name="Wu L."/>
            <person name="Ma J."/>
        </authorList>
    </citation>
    <scope>NUCLEOTIDE SEQUENCE [LARGE SCALE GENOMIC DNA]</scope>
    <source>
        <strain evidence="4 5">JCM 13476</strain>
    </source>
</reference>
<dbReference type="RefSeq" id="WP_167174012.1">
    <property type="nucleotide sequence ID" value="NZ_BAAAEJ010000003.1"/>
</dbReference>
<sequence length="171" mass="18181">MTSANATVIADDLKEALRNLVRSVVVVTARHQGRAYAMAATAISEVSMDPPSMLVCINRNNAIFDAIDAGCDVVLNVLGQDHEAVSRACGGGRKGDAKFDIGAWDIAAEDQPPALRDALAVIHLKQANILDHGSHRIVIGDVQSVQRPSSTIPLAFMGGRYLQLEAACHVQ</sequence>
<dbReference type="PANTHER" id="PTHR30466">
    <property type="entry name" value="FLAVIN REDUCTASE"/>
    <property type="match status" value="1"/>
</dbReference>
<organism evidence="4 5">
    <name type="scientific">Brevundimonas terrae</name>
    <dbReference type="NCBI Taxonomy" id="363631"/>
    <lineage>
        <taxon>Bacteria</taxon>
        <taxon>Pseudomonadati</taxon>
        <taxon>Pseudomonadota</taxon>
        <taxon>Alphaproteobacteria</taxon>
        <taxon>Caulobacterales</taxon>
        <taxon>Caulobacteraceae</taxon>
        <taxon>Brevundimonas</taxon>
    </lineage>
</organism>
<evidence type="ECO:0000256" key="1">
    <source>
        <dbReference type="ARBA" id="ARBA00008898"/>
    </source>
</evidence>
<keyword evidence="2" id="KW-0560">Oxidoreductase</keyword>
<dbReference type="SMART" id="SM00903">
    <property type="entry name" value="Flavin_Reduct"/>
    <property type="match status" value="1"/>
</dbReference>
<accession>A0ABN0Y7G3</accession>
<evidence type="ECO:0000313" key="4">
    <source>
        <dbReference type="EMBL" id="GAA0386028.1"/>
    </source>
</evidence>
<comment type="caution">
    <text evidence="4">The sequence shown here is derived from an EMBL/GenBank/DDBJ whole genome shotgun (WGS) entry which is preliminary data.</text>
</comment>
<dbReference type="InterPro" id="IPR012349">
    <property type="entry name" value="Split_barrel_FMN-bd"/>
</dbReference>
<name>A0ABN0Y7G3_9CAUL</name>
<gene>
    <name evidence="4" type="ORF">GCM10009093_11150</name>
</gene>
<evidence type="ECO:0000313" key="5">
    <source>
        <dbReference type="Proteomes" id="UP001500791"/>
    </source>
</evidence>
<dbReference type="Gene3D" id="2.30.110.10">
    <property type="entry name" value="Electron Transport, Fmn-binding Protein, Chain A"/>
    <property type="match status" value="1"/>
</dbReference>
<dbReference type="SUPFAM" id="SSF50475">
    <property type="entry name" value="FMN-binding split barrel"/>
    <property type="match status" value="1"/>
</dbReference>
<dbReference type="InterPro" id="IPR002563">
    <property type="entry name" value="Flavin_Rdtase-like_dom"/>
</dbReference>
<keyword evidence="5" id="KW-1185">Reference proteome</keyword>
<dbReference type="EMBL" id="BAAAEJ010000003">
    <property type="protein sequence ID" value="GAA0386028.1"/>
    <property type="molecule type" value="Genomic_DNA"/>
</dbReference>